<accession>A0A4Y7PHX8</accession>
<keyword evidence="1" id="KW-0812">Transmembrane</keyword>
<evidence type="ECO:0000313" key="3">
    <source>
        <dbReference type="Proteomes" id="UP000294933"/>
    </source>
</evidence>
<keyword evidence="3" id="KW-1185">Reference proteome</keyword>
<feature type="transmembrane region" description="Helical" evidence="1">
    <location>
        <begin position="7"/>
        <end position="28"/>
    </location>
</feature>
<protein>
    <submittedName>
        <fullName evidence="2">Uncharacterized protein</fullName>
    </submittedName>
</protein>
<dbReference type="EMBL" id="ML170320">
    <property type="protein sequence ID" value="TDL14638.1"/>
    <property type="molecule type" value="Genomic_DNA"/>
</dbReference>
<keyword evidence="1" id="KW-0472">Membrane</keyword>
<organism evidence="2 3">
    <name type="scientific">Rickenella mellea</name>
    <dbReference type="NCBI Taxonomy" id="50990"/>
    <lineage>
        <taxon>Eukaryota</taxon>
        <taxon>Fungi</taxon>
        <taxon>Dikarya</taxon>
        <taxon>Basidiomycota</taxon>
        <taxon>Agaricomycotina</taxon>
        <taxon>Agaricomycetes</taxon>
        <taxon>Hymenochaetales</taxon>
        <taxon>Rickenellaceae</taxon>
        <taxon>Rickenella</taxon>
    </lineage>
</organism>
<keyword evidence="1" id="KW-1133">Transmembrane helix</keyword>
<evidence type="ECO:0000313" key="2">
    <source>
        <dbReference type="EMBL" id="TDL14638.1"/>
    </source>
</evidence>
<dbReference type="AlphaFoldDB" id="A0A4Y7PHX8"/>
<dbReference type="VEuPathDB" id="FungiDB:BD410DRAFT_809586"/>
<proteinExistence type="predicted"/>
<reference evidence="2 3" key="1">
    <citation type="submission" date="2018-06" db="EMBL/GenBank/DDBJ databases">
        <title>A transcriptomic atlas of mushroom development highlights an independent origin of complex multicellularity.</title>
        <authorList>
            <consortium name="DOE Joint Genome Institute"/>
            <person name="Krizsan K."/>
            <person name="Almasi E."/>
            <person name="Merenyi Z."/>
            <person name="Sahu N."/>
            <person name="Viragh M."/>
            <person name="Koszo T."/>
            <person name="Mondo S."/>
            <person name="Kiss B."/>
            <person name="Balint B."/>
            <person name="Kues U."/>
            <person name="Barry K."/>
            <person name="Hegedus J.C."/>
            <person name="Henrissat B."/>
            <person name="Johnson J."/>
            <person name="Lipzen A."/>
            <person name="Ohm R."/>
            <person name="Nagy I."/>
            <person name="Pangilinan J."/>
            <person name="Yan J."/>
            <person name="Xiong Y."/>
            <person name="Grigoriev I.V."/>
            <person name="Hibbett D.S."/>
            <person name="Nagy L.G."/>
        </authorList>
    </citation>
    <scope>NUCLEOTIDE SEQUENCE [LARGE SCALE GENOMIC DNA]</scope>
    <source>
        <strain evidence="2 3">SZMC22713</strain>
    </source>
</reference>
<name>A0A4Y7PHX8_9AGAM</name>
<sequence>MTAVVEAIPTLLHVSLFLFIVGLVIFLFPISRHVALTLLIVLTAVVILYVTKKEQLRGSMADGRELLAIASSYKRLALEWTLESATTHSEIKQFFDAVHSFYRPSARGTYDVLWRLGLMVFDRSVPILRDLTGGLAEVATTGNSIEGGNPLDSLQTDSDATIATQAVCTTAFLASCLLFYVAADWTPSKLFICDQEIADEQLLMDVSDKLPVNELATSMEVQDYPNNPTPIAVASTLLQRLKGYTNFLNRFPDTLLQKLDFACSTYKIQTNSQTAGQRIVQYGDTLEHSDFIAQTLRHIYYADLSPSMPWLPFSINDMDQETLTKFIHIIKTAVSDVHGTPPFTFHILKPFIDLLSELEHPRSVALALNAIEGSQWLLDNNFPWEETVQRLKAKLPPEVETIPRMQTTSEPSQDPPGSPHVDPLTIGQKLSFASPVVLYMLYAMRAVNFRSAKVNARMGNGRVKNDIIAHTNACQPFNLYNTSRSGARLWASIWYYIEKVVSLGFLKRNIMPLRVDSVINDQQYVGRAQEWFDESWVHLGAEVAGVMPFLRSYKATELLSTLASDC</sequence>
<feature type="transmembrane region" description="Helical" evidence="1">
    <location>
        <begin position="34"/>
        <end position="51"/>
    </location>
</feature>
<gene>
    <name evidence="2" type="ORF">BD410DRAFT_809586</name>
</gene>
<evidence type="ECO:0000256" key="1">
    <source>
        <dbReference type="SAM" id="Phobius"/>
    </source>
</evidence>
<dbReference type="Proteomes" id="UP000294933">
    <property type="component" value="Unassembled WGS sequence"/>
</dbReference>